<dbReference type="EMBL" id="AP023213">
    <property type="protein sequence ID" value="BCG48970.1"/>
    <property type="molecule type" value="Genomic_DNA"/>
</dbReference>
<dbReference type="AlphaFoldDB" id="A0A6S6M5K6"/>
<evidence type="ECO:0000256" key="1">
    <source>
        <dbReference type="SAM" id="MobiDB-lite"/>
    </source>
</evidence>
<name>A0A6S6M5K6_9BACT</name>
<feature type="region of interest" description="Disordered" evidence="1">
    <location>
        <begin position="1"/>
        <end position="24"/>
    </location>
</feature>
<accession>A0A6S6M5K6</accession>
<sequence length="66" mass="6882">MQPKCQIAAIGNKGASPPAPPPEKATQMQWFAALPSPRACFLGSTGIAHAAAGHFFDPPIKVSRDP</sequence>
<evidence type="ECO:0000313" key="3">
    <source>
        <dbReference type="Proteomes" id="UP000515472"/>
    </source>
</evidence>
<keyword evidence="3" id="KW-1185">Reference proteome</keyword>
<proteinExistence type="predicted"/>
<reference evidence="2 3" key="1">
    <citation type="submission" date="2020-06" db="EMBL/GenBank/DDBJ databases">
        <title>Interaction of electrochemicaly active bacteria, Geobacter bremensis R4 on different carbon anode.</title>
        <authorList>
            <person name="Meng L."/>
            <person name="Yoshida N."/>
        </authorList>
    </citation>
    <scope>NUCLEOTIDE SEQUENCE [LARGE SCALE GENOMIC DNA]</scope>
    <source>
        <strain evidence="2 3">R4</strain>
    </source>
</reference>
<evidence type="ECO:0000313" key="2">
    <source>
        <dbReference type="EMBL" id="BCG48970.1"/>
    </source>
</evidence>
<organism evidence="2 3">
    <name type="scientific">Citrifermentans bremense</name>
    <dbReference type="NCBI Taxonomy" id="60035"/>
    <lineage>
        <taxon>Bacteria</taxon>
        <taxon>Pseudomonadati</taxon>
        <taxon>Thermodesulfobacteriota</taxon>
        <taxon>Desulfuromonadia</taxon>
        <taxon>Geobacterales</taxon>
        <taxon>Geobacteraceae</taxon>
        <taxon>Citrifermentans</taxon>
    </lineage>
</organism>
<dbReference type="Proteomes" id="UP000515472">
    <property type="component" value="Chromosome"/>
</dbReference>
<protein>
    <submittedName>
        <fullName evidence="2">Uncharacterized protein</fullName>
    </submittedName>
</protein>
<gene>
    <name evidence="2" type="ORF">GEOBRER4_37200</name>
</gene>
<dbReference type="KEGG" id="gbn:GEOBRER4_37200"/>